<name>A0A8S1M304_PARPR</name>
<dbReference type="Pfam" id="PF05811">
    <property type="entry name" value="DUF842"/>
    <property type="match status" value="1"/>
</dbReference>
<dbReference type="Proteomes" id="UP000688137">
    <property type="component" value="Unassembled WGS sequence"/>
</dbReference>
<evidence type="ECO:0000313" key="2">
    <source>
        <dbReference type="Proteomes" id="UP000688137"/>
    </source>
</evidence>
<gene>
    <name evidence="1" type="ORF">PPRIM_AZ9-3.1.T0520043</name>
</gene>
<protein>
    <submittedName>
        <fullName evidence="1">Uncharacterized protein</fullName>
    </submittedName>
</protein>
<accession>A0A8S1M304</accession>
<dbReference type="OMA" id="CVIECTQ"/>
<keyword evidence="2" id="KW-1185">Reference proteome</keyword>
<proteinExistence type="predicted"/>
<evidence type="ECO:0000313" key="1">
    <source>
        <dbReference type="EMBL" id="CAD8074029.1"/>
    </source>
</evidence>
<dbReference type="EMBL" id="CAJJDM010000052">
    <property type="protein sequence ID" value="CAD8074029.1"/>
    <property type="molecule type" value="Genomic_DNA"/>
</dbReference>
<dbReference type="InterPro" id="IPR008560">
    <property type="entry name" value="DUF842_euk"/>
</dbReference>
<reference evidence="1" key="1">
    <citation type="submission" date="2021-01" db="EMBL/GenBank/DDBJ databases">
        <authorList>
            <consortium name="Genoscope - CEA"/>
            <person name="William W."/>
        </authorList>
    </citation>
    <scope>NUCLEOTIDE SEQUENCE</scope>
</reference>
<organism evidence="1 2">
    <name type="scientific">Paramecium primaurelia</name>
    <dbReference type="NCBI Taxonomy" id="5886"/>
    <lineage>
        <taxon>Eukaryota</taxon>
        <taxon>Sar</taxon>
        <taxon>Alveolata</taxon>
        <taxon>Ciliophora</taxon>
        <taxon>Intramacronucleata</taxon>
        <taxon>Oligohymenophorea</taxon>
        <taxon>Peniculida</taxon>
        <taxon>Parameciidae</taxon>
        <taxon>Paramecium</taxon>
    </lineage>
</organism>
<comment type="caution">
    <text evidence="1">The sequence shown here is derived from an EMBL/GenBank/DDBJ whole genome shotgun (WGS) entry which is preliminary data.</text>
</comment>
<dbReference type="AlphaFoldDB" id="A0A8S1M304"/>
<sequence>MRTAKEGEYPYYHHLKNTIDDKTQKLFDKDILNEQERNTAADLYIEYNKNIADVNQFLLLEYSVLQNKINKCLRNRCYDDIFKDRQSIRFCVIECTQGLKDADKFVQNQFQLLKDDFQDCMEKTNTGQWMISGVFKCYHNLNEKFSQLKLNIREEFNYYQ</sequence>